<dbReference type="AlphaFoldDB" id="A0A1I4ADA5"/>
<proteinExistence type="predicted"/>
<evidence type="ECO:0000313" key="2">
    <source>
        <dbReference type="EMBL" id="SFK54415.1"/>
    </source>
</evidence>
<evidence type="ECO:0008006" key="4">
    <source>
        <dbReference type="Google" id="ProtNLM"/>
    </source>
</evidence>
<evidence type="ECO:0000313" key="3">
    <source>
        <dbReference type="Proteomes" id="UP000198755"/>
    </source>
</evidence>
<feature type="signal peptide" evidence="1">
    <location>
        <begin position="1"/>
        <end position="22"/>
    </location>
</feature>
<reference evidence="2 3" key="1">
    <citation type="submission" date="2016-10" db="EMBL/GenBank/DDBJ databases">
        <authorList>
            <person name="de Groot N.N."/>
        </authorList>
    </citation>
    <scope>NUCLEOTIDE SEQUENCE [LARGE SCALE GENOMIC DNA]</scope>
    <source>
        <strain evidence="2 3">NE2</strain>
    </source>
</reference>
<keyword evidence="1" id="KW-0732">Signal</keyword>
<dbReference type="EMBL" id="FOSN01000010">
    <property type="protein sequence ID" value="SFK54415.1"/>
    <property type="molecule type" value="Genomic_DNA"/>
</dbReference>
<dbReference type="RefSeq" id="WP_139223602.1">
    <property type="nucleotide sequence ID" value="NZ_FOSN01000010.1"/>
</dbReference>
<keyword evidence="3" id="KW-1185">Reference proteome</keyword>
<name>A0A1I4ADA5_9HYPH</name>
<gene>
    <name evidence="2" type="ORF">SAMN05444581_11027</name>
</gene>
<dbReference type="OrthoDB" id="8451467at2"/>
<evidence type="ECO:0000256" key="1">
    <source>
        <dbReference type="SAM" id="SignalP"/>
    </source>
</evidence>
<sequence>MRKTSLFLGVMIGLAIVSVAYTETRDPANTETQAAQASETKNNGCITHEVALDEGYGVTRTEKRVVCGEN</sequence>
<accession>A0A1I4ADA5</accession>
<organism evidence="2 3">
    <name type="scientific">Methylocapsa palsarum</name>
    <dbReference type="NCBI Taxonomy" id="1612308"/>
    <lineage>
        <taxon>Bacteria</taxon>
        <taxon>Pseudomonadati</taxon>
        <taxon>Pseudomonadota</taxon>
        <taxon>Alphaproteobacteria</taxon>
        <taxon>Hyphomicrobiales</taxon>
        <taxon>Beijerinckiaceae</taxon>
        <taxon>Methylocapsa</taxon>
    </lineage>
</organism>
<dbReference type="Proteomes" id="UP000198755">
    <property type="component" value="Unassembled WGS sequence"/>
</dbReference>
<protein>
    <recommendedName>
        <fullName evidence="4">Secreted protein</fullName>
    </recommendedName>
</protein>
<feature type="chain" id="PRO_5011784978" description="Secreted protein" evidence="1">
    <location>
        <begin position="23"/>
        <end position="70"/>
    </location>
</feature>